<dbReference type="InterPro" id="IPR050832">
    <property type="entry name" value="Bact_Acetyltransf"/>
</dbReference>
<dbReference type="PANTHER" id="PTHR43877">
    <property type="entry name" value="AMINOALKYLPHOSPHONATE N-ACETYLTRANSFERASE-RELATED-RELATED"/>
    <property type="match status" value="1"/>
</dbReference>
<dbReference type="EC" id="2.3.-.-" evidence="4"/>
<dbReference type="InterPro" id="IPR016181">
    <property type="entry name" value="Acyl_CoA_acyltransferase"/>
</dbReference>
<comment type="caution">
    <text evidence="4">The sequence shown here is derived from an EMBL/GenBank/DDBJ whole genome shotgun (WGS) entry which is preliminary data.</text>
</comment>
<dbReference type="SUPFAM" id="SSF55729">
    <property type="entry name" value="Acyl-CoA N-acyltransferases (Nat)"/>
    <property type="match status" value="1"/>
</dbReference>
<dbReference type="Proteomes" id="UP001589865">
    <property type="component" value="Unassembled WGS sequence"/>
</dbReference>
<evidence type="ECO:0000256" key="1">
    <source>
        <dbReference type="ARBA" id="ARBA00022679"/>
    </source>
</evidence>
<keyword evidence="5" id="KW-1185">Reference proteome</keyword>
<dbReference type="PROSITE" id="PS51186">
    <property type="entry name" value="GNAT"/>
    <property type="match status" value="1"/>
</dbReference>
<dbReference type="Pfam" id="PF00583">
    <property type="entry name" value="Acetyltransf_1"/>
    <property type="match status" value="1"/>
</dbReference>
<evidence type="ECO:0000259" key="3">
    <source>
        <dbReference type="PROSITE" id="PS51186"/>
    </source>
</evidence>
<feature type="domain" description="N-acetyltransferase" evidence="3">
    <location>
        <begin position="3"/>
        <end position="150"/>
    </location>
</feature>
<name>A0ABV6JY05_9PROT</name>
<protein>
    <submittedName>
        <fullName evidence="4">GNAT family N-acetyltransferase</fullName>
        <ecNumber evidence="4">2.3.-.-</ecNumber>
    </submittedName>
</protein>
<dbReference type="EMBL" id="JBHLUN010000016">
    <property type="protein sequence ID" value="MFC0410621.1"/>
    <property type="molecule type" value="Genomic_DNA"/>
</dbReference>
<evidence type="ECO:0000256" key="2">
    <source>
        <dbReference type="ARBA" id="ARBA00023315"/>
    </source>
</evidence>
<dbReference type="GO" id="GO:0016746">
    <property type="term" value="F:acyltransferase activity"/>
    <property type="evidence" value="ECO:0007669"/>
    <property type="project" value="UniProtKB-KW"/>
</dbReference>
<dbReference type="InterPro" id="IPR000182">
    <property type="entry name" value="GNAT_dom"/>
</dbReference>
<proteinExistence type="predicted"/>
<evidence type="ECO:0000313" key="5">
    <source>
        <dbReference type="Proteomes" id="UP001589865"/>
    </source>
</evidence>
<sequence>MPRDPRLATPDDLPAIGAIIRDAYTPFIRRIGREPGPMSDDYALLVSRGRVHVLEQGGAVQGLVVLIPEAEAMLLDNLAVAPAAQGSGLGRRLLDFAEQRAREAGHRAIRLYTNEAMTENIALYARRGYAETHRAEEKGLKRVFMRKPLA</sequence>
<organism evidence="4 5">
    <name type="scientific">Roseomonas elaeocarpi</name>
    <dbReference type="NCBI Taxonomy" id="907779"/>
    <lineage>
        <taxon>Bacteria</taxon>
        <taxon>Pseudomonadati</taxon>
        <taxon>Pseudomonadota</taxon>
        <taxon>Alphaproteobacteria</taxon>
        <taxon>Acetobacterales</taxon>
        <taxon>Roseomonadaceae</taxon>
        <taxon>Roseomonas</taxon>
    </lineage>
</organism>
<keyword evidence="2 4" id="KW-0012">Acyltransferase</keyword>
<gene>
    <name evidence="4" type="ORF">ACFFGY_20420</name>
</gene>
<evidence type="ECO:0000313" key="4">
    <source>
        <dbReference type="EMBL" id="MFC0410621.1"/>
    </source>
</evidence>
<dbReference type="RefSeq" id="WP_377046373.1">
    <property type="nucleotide sequence ID" value="NZ_JBHLUN010000016.1"/>
</dbReference>
<dbReference type="Gene3D" id="3.40.630.30">
    <property type="match status" value="1"/>
</dbReference>
<dbReference type="CDD" id="cd04301">
    <property type="entry name" value="NAT_SF"/>
    <property type="match status" value="1"/>
</dbReference>
<keyword evidence="1 4" id="KW-0808">Transferase</keyword>
<dbReference type="PANTHER" id="PTHR43877:SF2">
    <property type="entry name" value="AMINOALKYLPHOSPHONATE N-ACETYLTRANSFERASE-RELATED"/>
    <property type="match status" value="1"/>
</dbReference>
<accession>A0ABV6JY05</accession>
<reference evidence="4 5" key="1">
    <citation type="submission" date="2024-09" db="EMBL/GenBank/DDBJ databases">
        <authorList>
            <person name="Sun Q."/>
            <person name="Mori K."/>
        </authorList>
    </citation>
    <scope>NUCLEOTIDE SEQUENCE [LARGE SCALE GENOMIC DNA]</scope>
    <source>
        <strain evidence="4 5">TBRC 5777</strain>
    </source>
</reference>